<dbReference type="InterPro" id="IPR039028">
    <property type="entry name" value="BCKD/PDK"/>
</dbReference>
<dbReference type="PROSITE" id="PS50109">
    <property type="entry name" value="HIS_KIN"/>
    <property type="match status" value="1"/>
</dbReference>
<reference evidence="11" key="1">
    <citation type="submission" date="2022-03" db="EMBL/GenBank/DDBJ databases">
        <authorList>
            <person name="Martin C."/>
        </authorList>
    </citation>
    <scope>NUCLEOTIDE SEQUENCE</scope>
</reference>
<keyword evidence="3 10" id="KW-0808">Transferase</keyword>
<evidence type="ECO:0000256" key="2">
    <source>
        <dbReference type="ARBA" id="ARBA00006155"/>
    </source>
</evidence>
<dbReference type="Gene3D" id="3.30.565.10">
    <property type="entry name" value="Histidine kinase-like ATPase, C-terminal domain"/>
    <property type="match status" value="1"/>
</dbReference>
<comment type="subcellular location">
    <subcellularLocation>
        <location evidence="1 10">Mitochondrion matrix</location>
    </subcellularLocation>
</comment>
<dbReference type="Proteomes" id="UP000749559">
    <property type="component" value="Unassembled WGS sequence"/>
</dbReference>
<dbReference type="SUPFAM" id="SSF55874">
    <property type="entry name" value="ATPase domain of HSP90 chaperone/DNA topoisomerase II/histidine kinase"/>
    <property type="match status" value="1"/>
</dbReference>
<accession>A0A8J1TQU5</accession>
<dbReference type="InterPro" id="IPR005467">
    <property type="entry name" value="His_kinase_dom"/>
</dbReference>
<evidence type="ECO:0000256" key="3">
    <source>
        <dbReference type="ARBA" id="ARBA00022679"/>
    </source>
</evidence>
<comment type="similarity">
    <text evidence="2 10">Belongs to the PDK/BCKDK protein kinase family.</text>
</comment>
<dbReference type="EMBL" id="CAIIXF020000001">
    <property type="protein sequence ID" value="CAH1775734.1"/>
    <property type="molecule type" value="Genomic_DNA"/>
</dbReference>
<dbReference type="GO" id="GO:0004740">
    <property type="term" value="F:pyruvate dehydrogenase (acetyl-transferring) kinase activity"/>
    <property type="evidence" value="ECO:0007669"/>
    <property type="project" value="UniProtKB-EC"/>
</dbReference>
<dbReference type="InterPro" id="IPR018955">
    <property type="entry name" value="BCDHK/PDK_N"/>
</dbReference>
<dbReference type="SUPFAM" id="SSF69012">
    <property type="entry name" value="alpha-ketoacid dehydrogenase kinase, N-terminal domain"/>
    <property type="match status" value="1"/>
</dbReference>
<comment type="caution">
    <text evidence="11">The sequence shown here is derived from an EMBL/GenBank/DDBJ whole genome shotgun (WGS) entry which is preliminary data.</text>
</comment>
<gene>
    <name evidence="11" type="ORF">OFUS_LOCUS2999</name>
</gene>
<dbReference type="PANTHER" id="PTHR11947:SF3">
    <property type="entry name" value="[PYRUVATE DEHYDROGENASE (ACETYL-TRANSFERRING)] KINASE, MITOCHONDRIAL"/>
    <property type="match status" value="1"/>
</dbReference>
<keyword evidence="7" id="KW-0809">Transit peptide</keyword>
<evidence type="ECO:0000256" key="1">
    <source>
        <dbReference type="ARBA" id="ARBA00004305"/>
    </source>
</evidence>
<dbReference type="OrthoDB" id="241648at2759"/>
<dbReference type="PANTHER" id="PTHR11947">
    <property type="entry name" value="PYRUVATE DEHYDROGENASE KINASE"/>
    <property type="match status" value="1"/>
</dbReference>
<dbReference type="Pfam" id="PF10436">
    <property type="entry name" value="BCDHK_Adom3"/>
    <property type="match status" value="1"/>
</dbReference>
<dbReference type="GO" id="GO:0005759">
    <property type="term" value="C:mitochondrial matrix"/>
    <property type="evidence" value="ECO:0007669"/>
    <property type="project" value="UniProtKB-SubCell"/>
</dbReference>
<comment type="catalytic activity">
    <reaction evidence="9">
        <text>L-seryl-[pyruvate dehydrogenase E1 alpha subunit] + ATP = O-phospho-L-seryl-[pyruvate dehydrogenase E1 alpha subunit] + ADP + H(+)</text>
        <dbReference type="Rhea" id="RHEA:23052"/>
        <dbReference type="Rhea" id="RHEA-COMP:13689"/>
        <dbReference type="Rhea" id="RHEA-COMP:13690"/>
        <dbReference type="ChEBI" id="CHEBI:15378"/>
        <dbReference type="ChEBI" id="CHEBI:29999"/>
        <dbReference type="ChEBI" id="CHEBI:30616"/>
        <dbReference type="ChEBI" id="CHEBI:83421"/>
        <dbReference type="ChEBI" id="CHEBI:456216"/>
        <dbReference type="EC" id="2.7.11.2"/>
    </reaction>
</comment>
<protein>
    <recommendedName>
        <fullName evidence="10">Protein-serine/threonine kinase</fullName>
        <ecNumber evidence="10">2.7.11.-</ecNumber>
    </recommendedName>
</protein>
<keyword evidence="4 10" id="KW-0547">Nucleotide-binding</keyword>
<name>A0A8J1TQU5_OWEFU</name>
<dbReference type="InterPro" id="IPR036890">
    <property type="entry name" value="HATPase_C_sf"/>
</dbReference>
<organism evidence="11 12">
    <name type="scientific">Owenia fusiformis</name>
    <name type="common">Polychaete worm</name>
    <dbReference type="NCBI Taxonomy" id="6347"/>
    <lineage>
        <taxon>Eukaryota</taxon>
        <taxon>Metazoa</taxon>
        <taxon>Spiralia</taxon>
        <taxon>Lophotrochozoa</taxon>
        <taxon>Annelida</taxon>
        <taxon>Polychaeta</taxon>
        <taxon>Sedentaria</taxon>
        <taxon>Canalipalpata</taxon>
        <taxon>Sabellida</taxon>
        <taxon>Oweniida</taxon>
        <taxon>Oweniidae</taxon>
        <taxon>Owenia</taxon>
    </lineage>
</organism>
<dbReference type="InterPro" id="IPR003594">
    <property type="entry name" value="HATPase_dom"/>
</dbReference>
<dbReference type="InterPro" id="IPR036784">
    <property type="entry name" value="AK/P_DHK_N_sf"/>
</dbReference>
<dbReference type="SMART" id="SM00387">
    <property type="entry name" value="HATPase_c"/>
    <property type="match status" value="1"/>
</dbReference>
<dbReference type="EC" id="2.7.11.-" evidence="10"/>
<evidence type="ECO:0000256" key="5">
    <source>
        <dbReference type="ARBA" id="ARBA00022777"/>
    </source>
</evidence>
<proteinExistence type="inferred from homology"/>
<keyword evidence="5 10" id="KW-0418">Kinase</keyword>
<keyword evidence="8 10" id="KW-0496">Mitochondrion</keyword>
<sequence>MMKVTKQQLVQAARLIDHYSQYQPSPLSLKKFIAFGEKNASEKASFIFLKKEIPVRLANIMKEINLLPESLLMQPSVRLVKSWYEKSFEEVIEFENVSIESTVRVAEFCDALVKIRNRHTNVVETMAQGILELKDNYGYDHVIQNNIQYFLDRFYMSRISIRMLINQHTLLFSEKLDNHPRHVGCIDPHCDLHDVAKDAYDNARFLCDRYYLNSPEVQYQCINGSEHSVPIEIVYVPSHLYHIMFELIKNAMRAVVEYHGPDNDLPPIHITICKGKEDLTIKIADQGGGIPRTSADLLFQYMYSTAPKPDPESGTVPLAGYGYGLPLSRLYAKYFMGDLVLSSMEGYGTDAVIYLKVLSSEASELLPIFNKTSLKQYSSSIPAADWSNPNYTSGLHFARQFSTASKRKYSTMPARGYSTMPARGYSTMPARRYSTMSPCGCSKGTLNDSKCSETKFDQNNMSDVVSYRTSQREPLFRLAGLFIR</sequence>
<dbReference type="Pfam" id="PF02518">
    <property type="entry name" value="HATPase_c"/>
    <property type="match status" value="1"/>
</dbReference>
<dbReference type="GO" id="GO:0005524">
    <property type="term" value="F:ATP binding"/>
    <property type="evidence" value="ECO:0007669"/>
    <property type="project" value="UniProtKB-UniRule"/>
</dbReference>
<evidence type="ECO:0000313" key="11">
    <source>
        <dbReference type="EMBL" id="CAH1775734.1"/>
    </source>
</evidence>
<keyword evidence="6 10" id="KW-0067">ATP-binding</keyword>
<evidence type="ECO:0000256" key="10">
    <source>
        <dbReference type="RuleBase" id="RU366032"/>
    </source>
</evidence>
<evidence type="ECO:0000256" key="4">
    <source>
        <dbReference type="ARBA" id="ARBA00022741"/>
    </source>
</evidence>
<dbReference type="FunFam" id="3.30.565.10:FF:000007">
    <property type="entry name" value="Mitochondrial pyruvate dehydrogenase kinase isoform 2"/>
    <property type="match status" value="1"/>
</dbReference>
<dbReference type="AlphaFoldDB" id="A0A8J1TQU5"/>
<dbReference type="CDD" id="cd16929">
    <property type="entry name" value="HATPase_PDK-like"/>
    <property type="match status" value="1"/>
</dbReference>
<evidence type="ECO:0000256" key="7">
    <source>
        <dbReference type="ARBA" id="ARBA00022946"/>
    </source>
</evidence>
<evidence type="ECO:0000256" key="9">
    <source>
        <dbReference type="ARBA" id="ARBA00048201"/>
    </source>
</evidence>
<keyword evidence="12" id="KW-1185">Reference proteome</keyword>
<evidence type="ECO:0000256" key="8">
    <source>
        <dbReference type="ARBA" id="ARBA00023128"/>
    </source>
</evidence>
<evidence type="ECO:0000313" key="12">
    <source>
        <dbReference type="Proteomes" id="UP000749559"/>
    </source>
</evidence>
<evidence type="ECO:0000256" key="6">
    <source>
        <dbReference type="ARBA" id="ARBA00022840"/>
    </source>
</evidence>
<dbReference type="Gene3D" id="1.20.140.20">
    <property type="entry name" value="Alpha-ketoacid/pyruvate dehydrogenase kinase, N-terminal domain"/>
    <property type="match status" value="1"/>
</dbReference>
<dbReference type="GO" id="GO:0010906">
    <property type="term" value="P:regulation of glucose metabolic process"/>
    <property type="evidence" value="ECO:0007669"/>
    <property type="project" value="TreeGrafter"/>
</dbReference>